<dbReference type="RefSeq" id="WP_209696534.1">
    <property type="nucleotide sequence ID" value="NZ_BAAAVU010000001.1"/>
</dbReference>
<dbReference type="EMBL" id="JAGINT010000002">
    <property type="protein sequence ID" value="MBP2353593.1"/>
    <property type="molecule type" value="Genomic_DNA"/>
</dbReference>
<name>A0ABS4UPM5_9ACTN</name>
<keyword evidence="1" id="KW-0472">Membrane</keyword>
<keyword evidence="3" id="KW-1185">Reference proteome</keyword>
<comment type="caution">
    <text evidence="2">The sequence shown here is derived from an EMBL/GenBank/DDBJ whole genome shotgun (WGS) entry which is preliminary data.</text>
</comment>
<sequence length="204" mass="22616">MLEENRRPLMIGGVVLLVLVVLIGSIVLFRGGSEAKLSVSSIPGDLTLTLDGHQIPATGEVKIKPGEHTLVGERRGFQSYTATFTSSTDPLSYKMYLYANSAEGRQWAQQNPEQEMQLEREAGRHFDQMQARLRAKYPVLTYLPYVGDGFEATRAPSKTDPNNPEALSLAIDVFGPQGKTKALQWIQGYGWDQATLDIIWTTSK</sequence>
<evidence type="ECO:0000313" key="3">
    <source>
        <dbReference type="Proteomes" id="UP000755585"/>
    </source>
</evidence>
<dbReference type="Proteomes" id="UP000755585">
    <property type="component" value="Unassembled WGS sequence"/>
</dbReference>
<gene>
    <name evidence="2" type="ORF">JOF29_004703</name>
</gene>
<protein>
    <recommendedName>
        <fullName evidence="4">PEGA domain-containing protein</fullName>
    </recommendedName>
</protein>
<reference evidence="2 3" key="1">
    <citation type="submission" date="2021-03" db="EMBL/GenBank/DDBJ databases">
        <title>Sequencing the genomes of 1000 actinobacteria strains.</title>
        <authorList>
            <person name="Klenk H.-P."/>
        </authorList>
    </citation>
    <scope>NUCLEOTIDE SEQUENCE [LARGE SCALE GENOMIC DNA]</scope>
    <source>
        <strain evidence="2 3">DSM 18824</strain>
    </source>
</reference>
<proteinExistence type="predicted"/>
<evidence type="ECO:0000256" key="1">
    <source>
        <dbReference type="SAM" id="Phobius"/>
    </source>
</evidence>
<feature type="transmembrane region" description="Helical" evidence="1">
    <location>
        <begin position="9"/>
        <end position="29"/>
    </location>
</feature>
<evidence type="ECO:0008006" key="4">
    <source>
        <dbReference type="Google" id="ProtNLM"/>
    </source>
</evidence>
<keyword evidence="1" id="KW-0812">Transmembrane</keyword>
<evidence type="ECO:0000313" key="2">
    <source>
        <dbReference type="EMBL" id="MBP2353593.1"/>
    </source>
</evidence>
<organism evidence="2 3">
    <name type="scientific">Kribbella aluminosa</name>
    <dbReference type="NCBI Taxonomy" id="416017"/>
    <lineage>
        <taxon>Bacteria</taxon>
        <taxon>Bacillati</taxon>
        <taxon>Actinomycetota</taxon>
        <taxon>Actinomycetes</taxon>
        <taxon>Propionibacteriales</taxon>
        <taxon>Kribbellaceae</taxon>
        <taxon>Kribbella</taxon>
    </lineage>
</organism>
<keyword evidence="1" id="KW-1133">Transmembrane helix</keyword>
<accession>A0ABS4UPM5</accession>